<dbReference type="EMBL" id="AEAG01001086">
    <property type="protein sequence ID" value="EGH25003.1"/>
    <property type="molecule type" value="Genomic_DNA"/>
</dbReference>
<organism evidence="1 3">
    <name type="scientific">Pseudomonas amygdali pv. mori str. 301020</name>
    <dbReference type="NCBI Taxonomy" id="629261"/>
    <lineage>
        <taxon>Bacteria</taxon>
        <taxon>Pseudomonadati</taxon>
        <taxon>Pseudomonadota</taxon>
        <taxon>Gammaproteobacteria</taxon>
        <taxon>Pseudomonadales</taxon>
        <taxon>Pseudomonadaceae</taxon>
        <taxon>Pseudomonas</taxon>
        <taxon>Pseudomonas amygdali</taxon>
    </lineage>
</organism>
<proteinExistence type="predicted"/>
<comment type="caution">
    <text evidence="1">The sequence shown here is derived from an EMBL/GenBank/DDBJ whole genome shotgun (WGS) entry which is preliminary data.</text>
</comment>
<evidence type="ECO:0000313" key="3">
    <source>
        <dbReference type="Proteomes" id="UP000003465"/>
    </source>
</evidence>
<dbReference type="Proteomes" id="UP000003465">
    <property type="component" value="Unassembled WGS sequence"/>
</dbReference>
<sequence>MIEHVFVYGALGPSRPTEHVFKRIDGSWVEARSSGESVKDG</sequence>
<evidence type="ECO:0000313" key="2">
    <source>
        <dbReference type="EMBL" id="EGH25526.1"/>
    </source>
</evidence>
<dbReference type="EMBL" id="AEAG01001396">
    <property type="protein sequence ID" value="EGH25526.1"/>
    <property type="molecule type" value="Genomic_DNA"/>
</dbReference>
<reference evidence="1 3" key="1">
    <citation type="journal article" date="2011" name="PLoS Pathog.">
        <title>Dynamic evolution of pathogenicity revealed by sequencing and comparative genomics of 19 Pseudomonas syringae isolates.</title>
        <authorList>
            <person name="Baltrus D.A."/>
            <person name="Nishimura M.T."/>
            <person name="Romanchuk A."/>
            <person name="Chang J.H."/>
            <person name="Mukhtar M.S."/>
            <person name="Cherkis K."/>
            <person name="Roach J."/>
            <person name="Grant S.R."/>
            <person name="Jones C.D."/>
            <person name="Dangl J.L."/>
        </authorList>
    </citation>
    <scope>NUCLEOTIDE SEQUENCE [LARGE SCALE GENOMIC DNA]</scope>
    <source>
        <strain evidence="1 3">301020</strain>
    </source>
</reference>
<evidence type="ECO:0008006" key="4">
    <source>
        <dbReference type="Google" id="ProtNLM"/>
    </source>
</evidence>
<gene>
    <name evidence="1" type="ORF">PSYMO_27549</name>
    <name evidence="2" type="ORF">PSYMO_30558</name>
</gene>
<protein>
    <recommendedName>
        <fullName evidence="4">Gamma-glutamylcyclotransferase AIG2-like domain-containing protein</fullName>
    </recommendedName>
</protein>
<name>A0A656GGU8_PSEA0</name>
<accession>A0A656GGU8</accession>
<evidence type="ECO:0000313" key="1">
    <source>
        <dbReference type="EMBL" id="EGH25003.1"/>
    </source>
</evidence>
<dbReference type="AlphaFoldDB" id="A0A656GGU8"/>